<name>A0ABP9R8V3_9PSEU</name>
<comment type="caution">
    <text evidence="3">The sequence shown here is derived from an EMBL/GenBank/DDBJ whole genome shotgun (WGS) entry which is preliminary data.</text>
</comment>
<feature type="compositionally biased region" description="Basic and acidic residues" evidence="1">
    <location>
        <begin position="481"/>
        <end position="493"/>
    </location>
</feature>
<accession>A0ABP9R8V3</accession>
<keyword evidence="2" id="KW-1133">Transmembrane helix</keyword>
<keyword evidence="4" id="KW-1185">Reference proteome</keyword>
<evidence type="ECO:0000256" key="1">
    <source>
        <dbReference type="SAM" id="MobiDB-lite"/>
    </source>
</evidence>
<organism evidence="3 4">
    <name type="scientific">Pseudonocardia eucalypti</name>
    <dbReference type="NCBI Taxonomy" id="648755"/>
    <lineage>
        <taxon>Bacteria</taxon>
        <taxon>Bacillati</taxon>
        <taxon>Actinomycetota</taxon>
        <taxon>Actinomycetes</taxon>
        <taxon>Pseudonocardiales</taxon>
        <taxon>Pseudonocardiaceae</taxon>
        <taxon>Pseudonocardia</taxon>
    </lineage>
</organism>
<evidence type="ECO:0000256" key="2">
    <source>
        <dbReference type="SAM" id="Phobius"/>
    </source>
</evidence>
<keyword evidence="2" id="KW-0812">Transmembrane</keyword>
<feature type="transmembrane region" description="Helical" evidence="2">
    <location>
        <begin position="20"/>
        <end position="37"/>
    </location>
</feature>
<sequence>MAVGAGFRVGGGRGRGRSRATLAVAVVAVVVAGTGLVDRLAVAGQVLSGLVLGQGQGLDELVGGGRVGDHGVAFQRPLGLPGAQHVPERLGRGRARVGYRKAVGQRDEAALEPRELEQLDHQPRGVGQVVEVAQLFPDPFDSGRGRAEPLPVQAGSSGIHVDPELAQHAHRFVGEPEPAHRRAGPRIAVADLQRQLELPADVLARLQDRVFPGAEGGEEPLVGACGRHLGFDRGHRLGQPLGRGEGMLLLVGERRVRPERVAQCRVELPPLAYQVVDEIGSLPPIDSVDSGVHQFPVRRQEPPPRRTPLIAHGVALGELDDHNQERPLGDVCVGLQRLLPCEHRDEQVRPGGLEPLDLRPGLVGEEVAQCHAEPAQRRMVRVFPRNLPAGVGQGQPQVVVIHREAVEGQAHLAGGGEERRPADQRLRDVSQLGPLGLHRGGPDGPQQLPGAQCGFGPGPAGRVEWRQQRHGAERGGGGQGDGHDHGGGYRGEQ</sequence>
<evidence type="ECO:0000313" key="4">
    <source>
        <dbReference type="Proteomes" id="UP001428817"/>
    </source>
</evidence>
<feature type="region of interest" description="Disordered" evidence="1">
    <location>
        <begin position="432"/>
        <end position="493"/>
    </location>
</feature>
<dbReference type="Proteomes" id="UP001428817">
    <property type="component" value="Unassembled WGS sequence"/>
</dbReference>
<dbReference type="EMBL" id="BAABJP010000052">
    <property type="protein sequence ID" value="GAA5172869.1"/>
    <property type="molecule type" value="Genomic_DNA"/>
</dbReference>
<protein>
    <submittedName>
        <fullName evidence="3">Uncharacterized protein</fullName>
    </submittedName>
</protein>
<gene>
    <name evidence="3" type="ORF">GCM10023321_73370</name>
</gene>
<evidence type="ECO:0000313" key="3">
    <source>
        <dbReference type="EMBL" id="GAA5172869.1"/>
    </source>
</evidence>
<reference evidence="4" key="1">
    <citation type="journal article" date="2019" name="Int. J. Syst. Evol. Microbiol.">
        <title>The Global Catalogue of Microorganisms (GCM) 10K type strain sequencing project: providing services to taxonomists for standard genome sequencing and annotation.</title>
        <authorList>
            <consortium name="The Broad Institute Genomics Platform"/>
            <consortium name="The Broad Institute Genome Sequencing Center for Infectious Disease"/>
            <person name="Wu L."/>
            <person name="Ma J."/>
        </authorList>
    </citation>
    <scope>NUCLEOTIDE SEQUENCE [LARGE SCALE GENOMIC DNA]</scope>
    <source>
        <strain evidence="4">JCM 18303</strain>
    </source>
</reference>
<keyword evidence="2" id="KW-0472">Membrane</keyword>
<feature type="compositionally biased region" description="Basic and acidic residues" evidence="1">
    <location>
        <begin position="463"/>
        <end position="473"/>
    </location>
</feature>
<proteinExistence type="predicted"/>